<accession>G5AG61</accession>
<evidence type="ECO:0000313" key="3">
    <source>
        <dbReference type="Proteomes" id="UP000002640"/>
    </source>
</evidence>
<organism evidence="2 3">
    <name type="scientific">Phytophthora sojae (strain P6497)</name>
    <name type="common">Soybean stem and root rot agent</name>
    <name type="synonym">Phytophthora megasperma f. sp. glycines</name>
    <dbReference type="NCBI Taxonomy" id="1094619"/>
    <lineage>
        <taxon>Eukaryota</taxon>
        <taxon>Sar</taxon>
        <taxon>Stramenopiles</taxon>
        <taxon>Oomycota</taxon>
        <taxon>Peronosporomycetes</taxon>
        <taxon>Peronosporales</taxon>
        <taxon>Peronosporaceae</taxon>
        <taxon>Phytophthora</taxon>
    </lineage>
</organism>
<proteinExistence type="predicted"/>
<dbReference type="KEGG" id="psoj:PHYSODRAFT_533606"/>
<dbReference type="OMA" id="SETEFCP"/>
<protein>
    <submittedName>
        <fullName evidence="2">Uncharacterized protein</fullName>
    </submittedName>
</protein>
<dbReference type="InParanoid" id="G5AG61"/>
<gene>
    <name evidence="2" type="ORF">PHYSODRAFT_533606</name>
</gene>
<dbReference type="RefSeq" id="XP_009539104.1">
    <property type="nucleotide sequence ID" value="XM_009540809.1"/>
</dbReference>
<evidence type="ECO:0000256" key="1">
    <source>
        <dbReference type="SAM" id="SignalP"/>
    </source>
</evidence>
<keyword evidence="3" id="KW-1185">Reference proteome</keyword>
<name>G5AG61_PHYSP</name>
<feature type="chain" id="PRO_5012113155" evidence="1">
    <location>
        <begin position="16"/>
        <end position="233"/>
    </location>
</feature>
<evidence type="ECO:0000313" key="2">
    <source>
        <dbReference type="EMBL" id="EGZ05573.1"/>
    </source>
</evidence>
<reference evidence="2 3" key="1">
    <citation type="journal article" date="2006" name="Science">
        <title>Phytophthora genome sequences uncover evolutionary origins and mechanisms of pathogenesis.</title>
        <authorList>
            <person name="Tyler B.M."/>
            <person name="Tripathy S."/>
            <person name="Zhang X."/>
            <person name="Dehal P."/>
            <person name="Jiang R.H."/>
            <person name="Aerts A."/>
            <person name="Arredondo F.D."/>
            <person name="Baxter L."/>
            <person name="Bensasson D."/>
            <person name="Beynon J.L."/>
            <person name="Chapman J."/>
            <person name="Damasceno C.M."/>
            <person name="Dorrance A.E."/>
            <person name="Dou D."/>
            <person name="Dickerman A.W."/>
            <person name="Dubchak I.L."/>
            <person name="Garbelotto M."/>
            <person name="Gijzen M."/>
            <person name="Gordon S.G."/>
            <person name="Govers F."/>
            <person name="Grunwald N.J."/>
            <person name="Huang W."/>
            <person name="Ivors K.L."/>
            <person name="Jones R.W."/>
            <person name="Kamoun S."/>
            <person name="Krampis K."/>
            <person name="Lamour K.H."/>
            <person name="Lee M.K."/>
            <person name="McDonald W.H."/>
            <person name="Medina M."/>
            <person name="Meijer H.J."/>
            <person name="Nordberg E.K."/>
            <person name="Maclean D.J."/>
            <person name="Ospina-Giraldo M.D."/>
            <person name="Morris P.F."/>
            <person name="Phuntumart V."/>
            <person name="Putnam N.H."/>
            <person name="Rash S."/>
            <person name="Rose J.K."/>
            <person name="Sakihama Y."/>
            <person name="Salamov A.A."/>
            <person name="Savidor A."/>
            <person name="Scheuring C.F."/>
            <person name="Smith B.M."/>
            <person name="Sobral B.W."/>
            <person name="Terry A."/>
            <person name="Torto-Alalibo T.A."/>
            <person name="Win J."/>
            <person name="Xu Z."/>
            <person name="Zhang H."/>
            <person name="Grigoriev I.V."/>
            <person name="Rokhsar D.S."/>
            <person name="Boore J.L."/>
        </authorList>
    </citation>
    <scope>NUCLEOTIDE SEQUENCE [LARGE SCALE GENOMIC DNA]</scope>
    <source>
        <strain evidence="2 3">P6497</strain>
    </source>
</reference>
<dbReference type="EMBL" id="JH159166">
    <property type="protein sequence ID" value="EGZ05573.1"/>
    <property type="molecule type" value="Genomic_DNA"/>
</dbReference>
<feature type="signal peptide" evidence="1">
    <location>
        <begin position="1"/>
        <end position="15"/>
    </location>
</feature>
<dbReference type="GeneID" id="20661888"/>
<dbReference type="AlphaFoldDB" id="G5AG61"/>
<dbReference type="Proteomes" id="UP000002640">
    <property type="component" value="Unassembled WGS sequence"/>
</dbReference>
<sequence>MLFAVLWPIWWLCYSYMDFDFDRATALLYVAMYPRSWFERQARRMANSSEVTLFLISFDALRLKSGLDMCIRMAMNLSFSHRLGRVVEFLILHRRHEVASKQSSSKKDNQMHIRRPTALIFVFVSIGVLMHTNQSIVTSDKRCLAYPECVAYAYRWSETEFCPCRALIDVDKAPRSYAEWTNPPNVTELLRKLSLTGDLRVIEVVNRHLPALPDELQRCTQLQSMCVLHICCI</sequence>
<keyword evidence="1" id="KW-0732">Signal</keyword>